<evidence type="ECO:0000313" key="9">
    <source>
        <dbReference type="Proteomes" id="UP000642107"/>
    </source>
</evidence>
<dbReference type="GO" id="GO:0005840">
    <property type="term" value="C:ribosome"/>
    <property type="evidence" value="ECO:0007669"/>
    <property type="project" value="UniProtKB-KW"/>
</dbReference>
<dbReference type="InterPro" id="IPR005825">
    <property type="entry name" value="Ribosomal_uL24_CS"/>
</dbReference>
<dbReference type="Pfam" id="PF00467">
    <property type="entry name" value="KOW"/>
    <property type="match status" value="1"/>
</dbReference>
<dbReference type="InterPro" id="IPR003256">
    <property type="entry name" value="Ribosomal_uL24"/>
</dbReference>
<evidence type="ECO:0000313" key="8">
    <source>
        <dbReference type="EMBL" id="MBD9698813.1"/>
    </source>
</evidence>
<proteinExistence type="inferred from homology"/>
<name>A0ABR9DNW8_9MICO</name>
<comment type="caution">
    <text evidence="8">The sequence shown here is derived from an EMBL/GenBank/DDBJ whole genome shotgun (WGS) entry which is preliminary data.</text>
</comment>
<keyword evidence="2 5" id="KW-0689">Ribosomal protein</keyword>
<gene>
    <name evidence="5 8" type="primary">rplX</name>
    <name evidence="8" type="ORF">IGS67_04795</name>
</gene>
<keyword evidence="3 5" id="KW-0687">Ribonucleoprotein</keyword>
<dbReference type="InterPro" id="IPR014722">
    <property type="entry name" value="Rib_uL2_dom2"/>
</dbReference>
<dbReference type="HAMAP" id="MF_01326_B">
    <property type="entry name" value="Ribosomal_uL24_B"/>
    <property type="match status" value="1"/>
</dbReference>
<evidence type="ECO:0000256" key="1">
    <source>
        <dbReference type="ARBA" id="ARBA00010618"/>
    </source>
</evidence>
<dbReference type="PROSITE" id="PS01108">
    <property type="entry name" value="RIBOSOMAL_L24"/>
    <property type="match status" value="1"/>
</dbReference>
<dbReference type="InterPro" id="IPR057264">
    <property type="entry name" value="Ribosomal_uL24_C"/>
</dbReference>
<keyword evidence="5" id="KW-0694">RNA-binding</keyword>
<dbReference type="InterPro" id="IPR005824">
    <property type="entry name" value="KOW"/>
</dbReference>
<keyword evidence="5" id="KW-0699">rRNA-binding</keyword>
<dbReference type="Pfam" id="PF17136">
    <property type="entry name" value="ribosomal_L24"/>
    <property type="match status" value="1"/>
</dbReference>
<dbReference type="NCBIfam" id="TIGR01079">
    <property type="entry name" value="rplX_bact"/>
    <property type="match status" value="1"/>
</dbReference>
<dbReference type="CDD" id="cd06089">
    <property type="entry name" value="KOW_RPL26"/>
    <property type="match status" value="1"/>
</dbReference>
<dbReference type="SMART" id="SM00739">
    <property type="entry name" value="KOW"/>
    <property type="match status" value="1"/>
</dbReference>
<dbReference type="EMBL" id="JACZDF010000002">
    <property type="protein sequence ID" value="MBD9698813.1"/>
    <property type="molecule type" value="Genomic_DNA"/>
</dbReference>
<reference evidence="8 9" key="1">
    <citation type="submission" date="2020-09" db="EMBL/GenBank/DDBJ databases">
        <title>Flavimobilis rhizosphaerae sp. nov., isolated from rhizosphere soil of Spartina alterniflora.</title>
        <authorList>
            <person name="Hanqin C."/>
        </authorList>
    </citation>
    <scope>NUCLEOTIDE SEQUENCE [LARGE SCALE GENOMIC DNA]</scope>
    <source>
        <strain evidence="8 9">GY 10621</strain>
    </source>
</reference>
<feature type="domain" description="KOW" evidence="7">
    <location>
        <begin position="3"/>
        <end position="30"/>
    </location>
</feature>
<dbReference type="Proteomes" id="UP000642107">
    <property type="component" value="Unassembled WGS sequence"/>
</dbReference>
<evidence type="ECO:0000256" key="3">
    <source>
        <dbReference type="ARBA" id="ARBA00023274"/>
    </source>
</evidence>
<dbReference type="SUPFAM" id="SSF50104">
    <property type="entry name" value="Translation proteins SH3-like domain"/>
    <property type="match status" value="1"/>
</dbReference>
<evidence type="ECO:0000259" key="7">
    <source>
        <dbReference type="SMART" id="SM00739"/>
    </source>
</evidence>
<dbReference type="InterPro" id="IPR008991">
    <property type="entry name" value="Translation_prot_SH3-like_sf"/>
</dbReference>
<evidence type="ECO:0000256" key="2">
    <source>
        <dbReference type="ARBA" id="ARBA00022980"/>
    </source>
</evidence>
<organism evidence="8 9">
    <name type="scientific">Flavimobilis rhizosphaerae</name>
    <dbReference type="NCBI Taxonomy" id="2775421"/>
    <lineage>
        <taxon>Bacteria</taxon>
        <taxon>Bacillati</taxon>
        <taxon>Actinomycetota</taxon>
        <taxon>Actinomycetes</taxon>
        <taxon>Micrococcales</taxon>
        <taxon>Jonesiaceae</taxon>
        <taxon>Flavimobilis</taxon>
    </lineage>
</organism>
<accession>A0ABR9DNW8</accession>
<keyword evidence="9" id="KW-1185">Reference proteome</keyword>
<comment type="function">
    <text evidence="5">One of the proteins that surrounds the polypeptide exit tunnel on the outside of the subunit.</text>
</comment>
<dbReference type="InterPro" id="IPR041988">
    <property type="entry name" value="Ribosomal_uL24_KOW"/>
</dbReference>
<comment type="function">
    <text evidence="5">One of two assembly initiator proteins, it binds directly to the 5'-end of the 23S rRNA, where it nucleates assembly of the 50S subunit.</text>
</comment>
<dbReference type="RefSeq" id="WP_102509346.1">
    <property type="nucleotide sequence ID" value="NZ_JACZDF010000002.1"/>
</dbReference>
<comment type="similarity">
    <text evidence="1 5 6">Belongs to the universal ribosomal protein uL24 family.</text>
</comment>
<evidence type="ECO:0000256" key="4">
    <source>
        <dbReference type="ARBA" id="ARBA00035206"/>
    </source>
</evidence>
<dbReference type="PANTHER" id="PTHR12903">
    <property type="entry name" value="MITOCHONDRIAL RIBOSOMAL PROTEIN L24"/>
    <property type="match status" value="1"/>
</dbReference>
<evidence type="ECO:0000256" key="6">
    <source>
        <dbReference type="RuleBase" id="RU003477"/>
    </source>
</evidence>
<protein>
    <recommendedName>
        <fullName evidence="4 5">Large ribosomal subunit protein uL24</fullName>
    </recommendedName>
</protein>
<comment type="subunit">
    <text evidence="5">Part of the 50S ribosomal subunit.</text>
</comment>
<sequence>MAQIKKGDQVVVIAGKDKGLTGRVLEVLKDADRVIVEGVGVVTKHTKAGQSQRGASTGGIERVEAPIHISNVQYYDADAKRGKRLGSRTEQVERDGRTKTVRVRVTRGHGDAEKDI</sequence>
<dbReference type="Gene3D" id="2.30.30.30">
    <property type="match status" value="1"/>
</dbReference>
<evidence type="ECO:0000256" key="5">
    <source>
        <dbReference type="HAMAP-Rule" id="MF_01326"/>
    </source>
</evidence>